<dbReference type="InterPro" id="IPR020422">
    <property type="entry name" value="TYR_PHOSPHATASE_DUAL_dom"/>
</dbReference>
<evidence type="ECO:0000256" key="1">
    <source>
        <dbReference type="ARBA" id="ARBA00008601"/>
    </source>
</evidence>
<gene>
    <name evidence="8" type="ORF">LSH36_433g03172</name>
</gene>
<dbReference type="SMART" id="SM00195">
    <property type="entry name" value="DSPc"/>
    <property type="match status" value="1"/>
</dbReference>
<feature type="compositionally biased region" description="Basic and acidic residues" evidence="5">
    <location>
        <begin position="194"/>
        <end position="218"/>
    </location>
</feature>
<dbReference type="PANTHER" id="PTHR10159:SF519">
    <property type="entry name" value="DUAL SPECIFICITY PROTEIN PHOSPHATASE MPK3"/>
    <property type="match status" value="1"/>
</dbReference>
<dbReference type="InterPro" id="IPR000340">
    <property type="entry name" value="Dual-sp_phosphatase_cat-dom"/>
</dbReference>
<dbReference type="PROSITE" id="PS50054">
    <property type="entry name" value="TYR_PHOSPHATASE_DUAL"/>
    <property type="match status" value="1"/>
</dbReference>
<dbReference type="Gene3D" id="3.90.190.10">
    <property type="entry name" value="Protein tyrosine phosphatase superfamily"/>
    <property type="match status" value="1"/>
</dbReference>
<dbReference type="GO" id="GO:0043409">
    <property type="term" value="P:negative regulation of MAPK cascade"/>
    <property type="evidence" value="ECO:0007669"/>
    <property type="project" value="TreeGrafter"/>
</dbReference>
<accession>A0AAD9JBQ5</accession>
<evidence type="ECO:0000256" key="5">
    <source>
        <dbReference type="SAM" id="MobiDB-lite"/>
    </source>
</evidence>
<name>A0AAD9JBQ5_9ANNE</name>
<dbReference type="GO" id="GO:0033550">
    <property type="term" value="F:MAP kinase tyrosine phosphatase activity"/>
    <property type="evidence" value="ECO:0007669"/>
    <property type="project" value="TreeGrafter"/>
</dbReference>
<proteinExistence type="inferred from homology"/>
<evidence type="ECO:0000259" key="6">
    <source>
        <dbReference type="PROSITE" id="PS50054"/>
    </source>
</evidence>
<evidence type="ECO:0000313" key="9">
    <source>
        <dbReference type="Proteomes" id="UP001208570"/>
    </source>
</evidence>
<dbReference type="GO" id="GO:0008330">
    <property type="term" value="F:protein tyrosine/threonine phosphatase activity"/>
    <property type="evidence" value="ECO:0007669"/>
    <property type="project" value="TreeGrafter"/>
</dbReference>
<dbReference type="GO" id="GO:0017017">
    <property type="term" value="F:MAP kinase tyrosine/serine/threonine phosphatase activity"/>
    <property type="evidence" value="ECO:0007669"/>
    <property type="project" value="TreeGrafter"/>
</dbReference>
<dbReference type="EC" id="3.1.3.48" evidence="2"/>
<keyword evidence="9" id="KW-1185">Reference proteome</keyword>
<evidence type="ECO:0000313" key="8">
    <source>
        <dbReference type="EMBL" id="KAK2149882.1"/>
    </source>
</evidence>
<feature type="region of interest" description="Disordered" evidence="5">
    <location>
        <begin position="194"/>
        <end position="239"/>
    </location>
</feature>
<dbReference type="SUPFAM" id="SSF52799">
    <property type="entry name" value="(Phosphotyrosine protein) phosphatases II"/>
    <property type="match status" value="1"/>
</dbReference>
<reference evidence="8" key="1">
    <citation type="journal article" date="2023" name="Mol. Biol. Evol.">
        <title>Third-Generation Sequencing Reveals the Adaptive Role of the Epigenome in Three Deep-Sea Polychaetes.</title>
        <authorList>
            <person name="Perez M."/>
            <person name="Aroh O."/>
            <person name="Sun Y."/>
            <person name="Lan Y."/>
            <person name="Juniper S.K."/>
            <person name="Young C.R."/>
            <person name="Angers B."/>
            <person name="Qian P.Y."/>
        </authorList>
    </citation>
    <scope>NUCLEOTIDE SEQUENCE</scope>
    <source>
        <strain evidence="8">P08H-3</strain>
    </source>
</reference>
<organism evidence="8 9">
    <name type="scientific">Paralvinella palmiformis</name>
    <dbReference type="NCBI Taxonomy" id="53620"/>
    <lineage>
        <taxon>Eukaryota</taxon>
        <taxon>Metazoa</taxon>
        <taxon>Spiralia</taxon>
        <taxon>Lophotrochozoa</taxon>
        <taxon>Annelida</taxon>
        <taxon>Polychaeta</taxon>
        <taxon>Sedentaria</taxon>
        <taxon>Canalipalpata</taxon>
        <taxon>Terebellida</taxon>
        <taxon>Terebelliformia</taxon>
        <taxon>Alvinellidae</taxon>
        <taxon>Paralvinella</taxon>
    </lineage>
</organism>
<dbReference type="GO" id="GO:0005737">
    <property type="term" value="C:cytoplasm"/>
    <property type="evidence" value="ECO:0007669"/>
    <property type="project" value="TreeGrafter"/>
</dbReference>
<dbReference type="Proteomes" id="UP001208570">
    <property type="component" value="Unassembled WGS sequence"/>
</dbReference>
<dbReference type="CDD" id="cd14498">
    <property type="entry name" value="DSP"/>
    <property type="match status" value="1"/>
</dbReference>
<sequence>MFRHNFGLQDGMLIRISPEDQPYVERVRDILLAEPCRGVSTEPHQLLSHMYIGSQNNAENLRLLRRLGITHVLNCAGFKGQRKQPERSPYDGLNIDYYEFKAEDYDTYDIVRHFHEAFTFLDRVYRKGGVALVHCAMGINRSAATCVGYIMHHRSWPLLKVVQLIKDKRRVVLSNKGFQLQLVRYARSVGMLDKLGDKPTTRRRESRPREPPAARFCRELPPSNYHRERQSHSSKPILEAFNSTHYRQLRANRERLEADGRRSPHRRSSVDYKDLREDGTLDLLGICIREQLARRQRPSSVDRFNQNYRIY</sequence>
<evidence type="ECO:0000259" key="7">
    <source>
        <dbReference type="PROSITE" id="PS50056"/>
    </source>
</evidence>
<evidence type="ECO:0000256" key="4">
    <source>
        <dbReference type="ARBA" id="ARBA00022912"/>
    </source>
</evidence>
<comment type="caution">
    <text evidence="8">The sequence shown here is derived from an EMBL/GenBank/DDBJ whole genome shotgun (WGS) entry which is preliminary data.</text>
</comment>
<feature type="region of interest" description="Disordered" evidence="5">
    <location>
        <begin position="254"/>
        <end position="273"/>
    </location>
</feature>
<dbReference type="PANTHER" id="PTHR10159">
    <property type="entry name" value="DUAL SPECIFICITY PROTEIN PHOSPHATASE"/>
    <property type="match status" value="1"/>
</dbReference>
<dbReference type="InterPro" id="IPR029021">
    <property type="entry name" value="Prot-tyrosine_phosphatase-like"/>
</dbReference>
<dbReference type="Pfam" id="PF00782">
    <property type="entry name" value="DSPc"/>
    <property type="match status" value="1"/>
</dbReference>
<dbReference type="InterPro" id="IPR000387">
    <property type="entry name" value="Tyr_Pase_dom"/>
</dbReference>
<feature type="domain" description="Tyrosine specific protein phosphatases" evidence="7">
    <location>
        <begin position="105"/>
        <end position="169"/>
    </location>
</feature>
<dbReference type="PROSITE" id="PS00383">
    <property type="entry name" value="TYR_PHOSPHATASE_1"/>
    <property type="match status" value="1"/>
</dbReference>
<keyword evidence="3" id="KW-0378">Hydrolase</keyword>
<dbReference type="InterPro" id="IPR016130">
    <property type="entry name" value="Tyr_Pase_AS"/>
</dbReference>
<protein>
    <recommendedName>
        <fullName evidence="2">protein-tyrosine-phosphatase</fullName>
        <ecNumber evidence="2">3.1.3.48</ecNumber>
    </recommendedName>
</protein>
<dbReference type="PROSITE" id="PS50056">
    <property type="entry name" value="TYR_PHOSPHATASE_2"/>
    <property type="match status" value="1"/>
</dbReference>
<dbReference type="EMBL" id="JAODUP010000433">
    <property type="protein sequence ID" value="KAK2149882.1"/>
    <property type="molecule type" value="Genomic_DNA"/>
</dbReference>
<dbReference type="AlphaFoldDB" id="A0AAD9JBQ5"/>
<evidence type="ECO:0000256" key="3">
    <source>
        <dbReference type="ARBA" id="ARBA00022801"/>
    </source>
</evidence>
<comment type="similarity">
    <text evidence="1">Belongs to the protein-tyrosine phosphatase family. Non-receptor class dual specificity subfamily.</text>
</comment>
<evidence type="ECO:0000256" key="2">
    <source>
        <dbReference type="ARBA" id="ARBA00013064"/>
    </source>
</evidence>
<feature type="domain" description="Tyrosine-protein phosphatase" evidence="6">
    <location>
        <begin position="42"/>
        <end position="191"/>
    </location>
</feature>
<keyword evidence="4" id="KW-0904">Protein phosphatase</keyword>